<gene>
    <name evidence="2" type="ORF">EXN66_Car019686</name>
</gene>
<dbReference type="Proteomes" id="UP000503349">
    <property type="component" value="Chromosome 20"/>
</dbReference>
<sequence>MDEDRVLSVNPRSTGSNDRKREDEEEEEELRQLLDAPPESRFSHGSAPQSDLLLLLLLLLLLQIKLIKVMKVIKPDQICSSTSSLSSRII</sequence>
<protein>
    <submittedName>
        <fullName evidence="2">Uncharacterized protein</fullName>
    </submittedName>
</protein>
<keyword evidence="3" id="KW-1185">Reference proteome</keyword>
<evidence type="ECO:0000313" key="2">
    <source>
        <dbReference type="EMBL" id="KAF3703998.1"/>
    </source>
</evidence>
<feature type="region of interest" description="Disordered" evidence="1">
    <location>
        <begin position="1"/>
        <end position="46"/>
    </location>
</feature>
<dbReference type="AlphaFoldDB" id="A0A6G1QP44"/>
<evidence type="ECO:0000313" key="3">
    <source>
        <dbReference type="Proteomes" id="UP000503349"/>
    </source>
</evidence>
<name>A0A6G1QP44_CHAAH</name>
<accession>A0A6G1QP44</accession>
<proteinExistence type="predicted"/>
<dbReference type="EMBL" id="CM015731">
    <property type="protein sequence ID" value="KAF3703998.1"/>
    <property type="molecule type" value="Genomic_DNA"/>
</dbReference>
<evidence type="ECO:0000256" key="1">
    <source>
        <dbReference type="SAM" id="MobiDB-lite"/>
    </source>
</evidence>
<organism evidence="2 3">
    <name type="scientific">Channa argus</name>
    <name type="common">Northern snakehead</name>
    <name type="synonym">Ophicephalus argus</name>
    <dbReference type="NCBI Taxonomy" id="215402"/>
    <lineage>
        <taxon>Eukaryota</taxon>
        <taxon>Metazoa</taxon>
        <taxon>Chordata</taxon>
        <taxon>Craniata</taxon>
        <taxon>Vertebrata</taxon>
        <taxon>Euteleostomi</taxon>
        <taxon>Actinopterygii</taxon>
        <taxon>Neopterygii</taxon>
        <taxon>Teleostei</taxon>
        <taxon>Neoteleostei</taxon>
        <taxon>Acanthomorphata</taxon>
        <taxon>Anabantaria</taxon>
        <taxon>Anabantiformes</taxon>
        <taxon>Channoidei</taxon>
        <taxon>Channidae</taxon>
        <taxon>Channa</taxon>
    </lineage>
</organism>
<reference evidence="2 3" key="1">
    <citation type="submission" date="2019-02" db="EMBL/GenBank/DDBJ databases">
        <title>Opniocepnalus argus genome.</title>
        <authorList>
            <person name="Zhou C."/>
            <person name="Xiao S."/>
        </authorList>
    </citation>
    <scope>NUCLEOTIDE SEQUENCE [LARGE SCALE GENOMIC DNA]</scope>
    <source>
        <strain evidence="2">OARG1902GOOAL</strain>
        <tissue evidence="2">Muscle</tissue>
    </source>
</reference>
<reference evidence="3" key="2">
    <citation type="submission" date="2019-02" db="EMBL/GenBank/DDBJ databases">
        <title>Opniocepnalus argus Var Kimnra genome.</title>
        <authorList>
            <person name="Zhou C."/>
            <person name="Xiao S."/>
        </authorList>
    </citation>
    <scope>NUCLEOTIDE SEQUENCE [LARGE SCALE GENOMIC DNA]</scope>
</reference>